<dbReference type="GO" id="GO:0000166">
    <property type="term" value="F:nucleotide binding"/>
    <property type="evidence" value="ECO:0007669"/>
    <property type="project" value="InterPro"/>
</dbReference>
<dbReference type="InterPro" id="IPR006172">
    <property type="entry name" value="DNA-dir_DNA_pol_B"/>
</dbReference>
<evidence type="ECO:0000259" key="17">
    <source>
        <dbReference type="SMART" id="SM01159"/>
    </source>
</evidence>
<name>A0A7R9BCJ3_9CRUS</name>
<dbReference type="EMBL" id="CAJPEX010000050">
    <property type="protein sequence ID" value="CAG0912824.1"/>
    <property type="molecule type" value="Genomic_DNA"/>
</dbReference>
<evidence type="ECO:0000256" key="2">
    <source>
        <dbReference type="ARBA" id="ARBA00005755"/>
    </source>
</evidence>
<dbReference type="Pfam" id="PF22912">
    <property type="entry name" value="zf-DPOE"/>
    <property type="match status" value="1"/>
</dbReference>
<evidence type="ECO:0000256" key="7">
    <source>
        <dbReference type="ARBA" id="ARBA00022723"/>
    </source>
</evidence>
<comment type="cofactor">
    <cofactor evidence="15">
        <name>[4Fe-4S] cluster</name>
        <dbReference type="ChEBI" id="CHEBI:49883"/>
    </cofactor>
</comment>
<dbReference type="GO" id="GO:0006272">
    <property type="term" value="P:leading strand elongation"/>
    <property type="evidence" value="ECO:0007669"/>
    <property type="project" value="TreeGrafter"/>
</dbReference>
<evidence type="ECO:0000256" key="11">
    <source>
        <dbReference type="ARBA" id="ARBA00023004"/>
    </source>
</evidence>
<evidence type="ECO:0000313" key="19">
    <source>
        <dbReference type="Proteomes" id="UP000678499"/>
    </source>
</evidence>
<keyword evidence="5 15" id="KW-0548">Nucleotidyltransferase</keyword>
<evidence type="ECO:0000256" key="9">
    <source>
        <dbReference type="ARBA" id="ARBA00022833"/>
    </source>
</evidence>
<dbReference type="SMART" id="SM00486">
    <property type="entry name" value="POLBc"/>
    <property type="match status" value="1"/>
</dbReference>
<evidence type="ECO:0000256" key="10">
    <source>
        <dbReference type="ARBA" id="ARBA00022932"/>
    </source>
</evidence>
<dbReference type="OrthoDB" id="10060449at2759"/>
<keyword evidence="9 15" id="KW-0862">Zinc</keyword>
<protein>
    <recommendedName>
        <fullName evidence="15">DNA polymerase epsilon catalytic subunit</fullName>
        <ecNumber evidence="15">2.7.7.7</ecNumber>
    </recommendedName>
</protein>
<comment type="subcellular location">
    <subcellularLocation>
        <location evidence="1 15">Nucleus</location>
    </subcellularLocation>
</comment>
<dbReference type="SMART" id="SM01159">
    <property type="entry name" value="DUF1744"/>
    <property type="match status" value="1"/>
</dbReference>
<keyword evidence="10 15" id="KW-0239">DNA-directed DNA polymerase</keyword>
<dbReference type="Gene3D" id="3.90.1600.10">
    <property type="entry name" value="Palm domain of DNA polymerase"/>
    <property type="match status" value="1"/>
</dbReference>
<dbReference type="GO" id="GO:0051539">
    <property type="term" value="F:4 iron, 4 sulfur cluster binding"/>
    <property type="evidence" value="ECO:0007669"/>
    <property type="project" value="UniProtKB-KW"/>
</dbReference>
<comment type="similarity">
    <text evidence="2 15">Belongs to the DNA polymerase type-B family.</text>
</comment>
<keyword evidence="14 15" id="KW-0539">Nucleus</keyword>
<dbReference type="SUPFAM" id="SSF56672">
    <property type="entry name" value="DNA/RNA polymerases"/>
    <property type="match status" value="1"/>
</dbReference>
<dbReference type="EMBL" id="OA882087">
    <property type="protein sequence ID" value="CAD7272672.1"/>
    <property type="molecule type" value="Genomic_DNA"/>
</dbReference>
<feature type="region of interest" description="Disordered" evidence="16">
    <location>
        <begin position="1201"/>
        <end position="1224"/>
    </location>
</feature>
<dbReference type="InterPro" id="IPR042087">
    <property type="entry name" value="DNA_pol_B_thumb"/>
</dbReference>
<sequence length="2273" mass="258109">MDADLEQNVDRDGSGRRLQEALRDDAIDAKFGFVRHKGSEEKTGWLLNVHSIEILDEDKRLVSAVDYYFIQDDGSRFKVSLPYRPYFFVVPREGTAPDVLAYLNKRFSGIFAGTEMIQKEDLDLRNHLVGVKQTVIKLSFHTVNDLLKVRRVIQPAVRKNRERAANAAKNVGDCGNFGDFDHVKPIVDQLENMVDMRCIAYHQVKALLRETTIVNIVPLFPKIFSDREYDVPYHIRVSIDNGIFVGKWYTVKVSGGIRPAFQVRDDLIDRPDAIVLAYDIETTKLPLKFPDSNVDQIMMISYMIDGQGFLITNREVIAEDVEDFEFTPKPEFEGLFTVFNEADECSTLKRFFDHIIEIRPHVFVSYNGDNFDWPFVEARAAFHGLDMLKEIGFTKKNDGSYASRPASHMDCLCWVKRDSYLPVGSQGLKAVAKAKLRYDPVEVDPEDMCRMAVEEPQSLANYSVSDAVATYYLYMKYVHPFIFALCTIIPMEPDEVLRKGSGTLCETLLMVKAHEVNVVFPNKQEAVLNKMTEDGHLLDQETYVGGHVEALEAGVFRADIQYRFKTDPTAFEELSEKVERTLEHAIVEEEGVALEDVENLTDVVKEIKEKLQGLHDIPYRVEKPLIYHLDVGAMYPNIILTNRLQPSASVDEEICAACDFNRPDATCQRSMPWMWRGEFMPATRNEYYRIQRQLEGERFPPFEPGGPMRAFHQLSREERAEAEKRRLGDYCRTVYKKTKVTRTELKHTTICQRENSFYIDTVRAFRDRRYEYKGLLKASGPAVAKRQVADAVAKNDAAEIKSAQNREVLYDSLQLAHKCILNSFYGYVMRKGARWYSMEMAGITCYKGASIITRAREIVERIGRPLELDTDGIWCMLPASFPENFVIKTKNPKKPKLTISYPGAMLNILVKEHYTNDQYHDLVDPEEHRYAVRSENSIFFEVDGPYLAMVLPASKEEGKKLKKRYAVFNFDGSLAELKGFEIKRRGELQLIKIFQSSVFESFLKGDCLATCFQAVAKVANYWLDVLYSKAANMTDVELFELISENRSMSRRLEDYGGQKSTSISTARRLAEFLGDQMVKDAGLSCRYVISKRPEGAPVTERAVPTAIFQAEASVQRYYLRKWLKMPGLVDVNVRQMIDWDYYIERLSGTIQKIITIPAALQAVSNPVPRVPHPEWLHKRLSEKDDALKQRRINEMFKPVARPKKPEIGGTDDIEDLGTPKKKSNKENVPIVAKLTESQVKKHRLAPIGYSVSQMGIVTQKDSSNNSIVAAPAEAHWRDVLGAPPKMGKTKADLRAWITFQKKKWALQREQRSRAKLDGRDMDLLRSSVSATTATGAVSGPASRSSLFGVRGGATLLNSPWQIVQVTETPALGVLRAWVLLGAGAELRAVDLLVPRTFYVNHRSTRATEEGNTWKRVMKSLPRSHRVLNLFEYVIPEAAFQEHSSDLVADLSSPEIEGIYETQVPLDFRVLAKLGCVCRVEPGEAQRLRRQYGNSVPQSFHVNQLSFGTCVQYDYLPHGSMKLIFLYHHQVGNKAFFGVFLDAVKKAHVFVLDSVRTNQLPNLATLFANERKKRISDSRYDAAMLPAEGFTFQSEVQTDPAVVFRAIQKLLVAYQGERRGPTLIVLQTKIGQGALLRKIPIIREFPTTRLFIEDATTAFSGLDWQRVGSKLMIKRFIDAPFLLDTFTEQCRYYHLPIGNLSPDIPVLASDVFFARRLLKNNFVLWCSRSDMPDLGGKENDDLRMLMDQEDSSTFEVNNPGCYLTVCVEISIESVPVTALLQAPNLHDMEGGASNIAFDASNQTSVSEMFAKGENAPPPSYDETVACSGALRILRGLVACWLREVSVNRNPYSDNLLLHFYRWMGSSSSLLYDPAIIKILNLLQKKLLKQILADFQRLGAKIVFADANRAIIATNKATLQDADCYVKYVIKTIRSSSIFHSVHMEPVNFWKTLLWMDQANHGGVRMSTIPPPDREPFESDEAQEYLDIDVTWQIMEALPEDGNCRHSFQTFIVMFIDVLHQKMEELSVPISTQAIANSKKTEESVREFLQRFITEEFSQKLFQYTSKARDKLSAWEPSDEQKRASLVMDLAAAKNPVLQFVKSICKVLSLEDSIEEQVRSLRRNLLKLLQIGEYSDESEWENPVPSLPLSKVVCKICSMCSDIDLIRSTHIKLVNGRPHWTCPSCDSPYEKSHIESILINMTRRVFVGATLRDLTCCRCKQVKLANMSGHCECGGNFTDAGMTGGAEELKKTLKLYACVAKHYDLPLLLELVDLN</sequence>
<dbReference type="InterPro" id="IPR029703">
    <property type="entry name" value="POL2"/>
</dbReference>
<dbReference type="GO" id="GO:0045004">
    <property type="term" value="P:DNA replication proofreading"/>
    <property type="evidence" value="ECO:0007669"/>
    <property type="project" value="TreeGrafter"/>
</dbReference>
<evidence type="ECO:0000256" key="12">
    <source>
        <dbReference type="ARBA" id="ARBA00023014"/>
    </source>
</evidence>
<dbReference type="GO" id="GO:0008310">
    <property type="term" value="F:single-stranded DNA 3'-5' DNA exonuclease activity"/>
    <property type="evidence" value="ECO:0007669"/>
    <property type="project" value="TreeGrafter"/>
</dbReference>
<dbReference type="Pfam" id="PF08490">
    <property type="entry name" value="DUF1744"/>
    <property type="match status" value="1"/>
</dbReference>
<dbReference type="InterPro" id="IPR055191">
    <property type="entry name" value="POL2_thumb"/>
</dbReference>
<keyword evidence="8 15" id="KW-0863">Zinc-finger</keyword>
<dbReference type="GO" id="GO:0006287">
    <property type="term" value="P:base-excision repair, gap-filling"/>
    <property type="evidence" value="ECO:0007669"/>
    <property type="project" value="TreeGrafter"/>
</dbReference>
<dbReference type="PANTHER" id="PTHR10670">
    <property type="entry name" value="DNA POLYMERASE EPSILON CATALYTIC SUBUNIT A"/>
    <property type="match status" value="1"/>
</dbReference>
<dbReference type="InterPro" id="IPR036397">
    <property type="entry name" value="RNaseH_sf"/>
</dbReference>
<evidence type="ECO:0000256" key="16">
    <source>
        <dbReference type="SAM" id="MobiDB-lite"/>
    </source>
</evidence>
<evidence type="ECO:0000256" key="6">
    <source>
        <dbReference type="ARBA" id="ARBA00022705"/>
    </source>
</evidence>
<feature type="domain" description="DNA polymerase epsilon catalytic subunit A C-terminal" evidence="17">
    <location>
        <begin position="1561"/>
        <end position="1962"/>
    </location>
</feature>
<evidence type="ECO:0000256" key="14">
    <source>
        <dbReference type="ARBA" id="ARBA00023242"/>
    </source>
</evidence>
<reference evidence="18" key="1">
    <citation type="submission" date="2020-11" db="EMBL/GenBank/DDBJ databases">
        <authorList>
            <person name="Tran Van P."/>
        </authorList>
    </citation>
    <scope>NUCLEOTIDE SEQUENCE</scope>
</reference>
<evidence type="ECO:0000313" key="18">
    <source>
        <dbReference type="EMBL" id="CAD7272672.1"/>
    </source>
</evidence>
<organism evidence="18">
    <name type="scientific">Notodromas monacha</name>
    <dbReference type="NCBI Taxonomy" id="399045"/>
    <lineage>
        <taxon>Eukaryota</taxon>
        <taxon>Metazoa</taxon>
        <taxon>Ecdysozoa</taxon>
        <taxon>Arthropoda</taxon>
        <taxon>Crustacea</taxon>
        <taxon>Oligostraca</taxon>
        <taxon>Ostracoda</taxon>
        <taxon>Podocopa</taxon>
        <taxon>Podocopida</taxon>
        <taxon>Cypridocopina</taxon>
        <taxon>Cypridoidea</taxon>
        <taxon>Cyprididae</taxon>
        <taxon>Notodromas</taxon>
    </lineage>
</organism>
<dbReference type="GO" id="GO:0008270">
    <property type="term" value="F:zinc ion binding"/>
    <property type="evidence" value="ECO:0007669"/>
    <property type="project" value="UniProtKB-KW"/>
</dbReference>
<dbReference type="GO" id="GO:0003677">
    <property type="term" value="F:DNA binding"/>
    <property type="evidence" value="ECO:0007669"/>
    <property type="project" value="UniProtKB-KW"/>
</dbReference>
<evidence type="ECO:0000256" key="8">
    <source>
        <dbReference type="ARBA" id="ARBA00022771"/>
    </source>
</evidence>
<keyword evidence="4 15" id="KW-0808">Transferase</keyword>
<dbReference type="CDD" id="cd05535">
    <property type="entry name" value="POLBc_epsilon"/>
    <property type="match status" value="1"/>
</dbReference>
<evidence type="ECO:0000256" key="13">
    <source>
        <dbReference type="ARBA" id="ARBA00023125"/>
    </source>
</evidence>
<dbReference type="InterPro" id="IPR006133">
    <property type="entry name" value="DNA-dir_DNA_pol_B_exonuc"/>
</dbReference>
<dbReference type="Pfam" id="PF22634">
    <property type="entry name" value="POL2_thumb"/>
    <property type="match status" value="1"/>
</dbReference>
<dbReference type="FunFam" id="3.90.1600.10:FF:000006">
    <property type="entry name" value="DNA polymerase epsilon catalytic subunit"/>
    <property type="match status" value="1"/>
</dbReference>
<dbReference type="SUPFAM" id="SSF53098">
    <property type="entry name" value="Ribonuclease H-like"/>
    <property type="match status" value="1"/>
</dbReference>
<dbReference type="GO" id="GO:0003887">
    <property type="term" value="F:DNA-directed DNA polymerase activity"/>
    <property type="evidence" value="ECO:0007669"/>
    <property type="project" value="UniProtKB-KW"/>
</dbReference>
<dbReference type="InterPro" id="IPR012337">
    <property type="entry name" value="RNaseH-like_sf"/>
</dbReference>
<dbReference type="FunFam" id="3.30.420.10:FF:000010">
    <property type="entry name" value="DNA polymerase epsilon catalytic subunit"/>
    <property type="match status" value="1"/>
</dbReference>
<gene>
    <name evidence="18" type="ORF">NMOB1V02_LOCUS594</name>
</gene>
<comment type="catalytic activity">
    <reaction evidence="15">
        <text>DNA(n) + a 2'-deoxyribonucleoside 5'-triphosphate = DNA(n+1) + diphosphate</text>
        <dbReference type="Rhea" id="RHEA:22508"/>
        <dbReference type="Rhea" id="RHEA-COMP:17339"/>
        <dbReference type="Rhea" id="RHEA-COMP:17340"/>
        <dbReference type="ChEBI" id="CHEBI:33019"/>
        <dbReference type="ChEBI" id="CHEBI:61560"/>
        <dbReference type="ChEBI" id="CHEBI:173112"/>
        <dbReference type="EC" id="2.7.7.7"/>
    </reaction>
</comment>
<dbReference type="GO" id="GO:0000278">
    <property type="term" value="P:mitotic cell cycle"/>
    <property type="evidence" value="ECO:0007669"/>
    <property type="project" value="TreeGrafter"/>
</dbReference>
<accession>A0A7R9BCJ3</accession>
<keyword evidence="6 15" id="KW-0235">DNA replication</keyword>
<dbReference type="FunFam" id="1.10.132.60:FF:000002">
    <property type="entry name" value="DNA polymerase epsilon catalytic subunit"/>
    <property type="match status" value="1"/>
</dbReference>
<dbReference type="GO" id="GO:0008622">
    <property type="term" value="C:epsilon DNA polymerase complex"/>
    <property type="evidence" value="ECO:0007669"/>
    <property type="project" value="InterPro"/>
</dbReference>
<evidence type="ECO:0000256" key="1">
    <source>
        <dbReference type="ARBA" id="ARBA00004123"/>
    </source>
</evidence>
<keyword evidence="19" id="KW-1185">Reference proteome</keyword>
<dbReference type="InterPro" id="IPR013697">
    <property type="entry name" value="DNA_pol_e_suA_C"/>
</dbReference>
<dbReference type="EC" id="2.7.7.7" evidence="15"/>
<keyword evidence="11 15" id="KW-0408">Iron</keyword>
<evidence type="ECO:0000256" key="5">
    <source>
        <dbReference type="ARBA" id="ARBA00022695"/>
    </source>
</evidence>
<dbReference type="Gene3D" id="3.30.342.10">
    <property type="entry name" value="DNA Polymerase, chain B, domain 1"/>
    <property type="match status" value="1"/>
</dbReference>
<evidence type="ECO:0000256" key="3">
    <source>
        <dbReference type="ARBA" id="ARBA00022485"/>
    </source>
</evidence>
<dbReference type="CDD" id="cd05779">
    <property type="entry name" value="DNA_polB_epsilon_exo"/>
    <property type="match status" value="1"/>
</dbReference>
<dbReference type="GO" id="GO:0006297">
    <property type="term" value="P:nucleotide-excision repair, DNA gap filling"/>
    <property type="evidence" value="ECO:0007669"/>
    <property type="project" value="TreeGrafter"/>
</dbReference>
<keyword evidence="13 15" id="KW-0238">DNA-binding</keyword>
<dbReference type="Gene3D" id="3.30.420.10">
    <property type="entry name" value="Ribonuclease H-like superfamily/Ribonuclease H"/>
    <property type="match status" value="1"/>
</dbReference>
<evidence type="ECO:0000256" key="4">
    <source>
        <dbReference type="ARBA" id="ARBA00022679"/>
    </source>
</evidence>
<dbReference type="PANTHER" id="PTHR10670:SF0">
    <property type="entry name" value="DNA POLYMERASE EPSILON CATALYTIC SUBUNIT A"/>
    <property type="match status" value="1"/>
</dbReference>
<proteinExistence type="inferred from homology"/>
<dbReference type="Pfam" id="PF03104">
    <property type="entry name" value="DNA_pol_B_exo1"/>
    <property type="match status" value="1"/>
</dbReference>
<dbReference type="Pfam" id="PF23250">
    <property type="entry name" value="zf_DPOE_2"/>
    <property type="match status" value="1"/>
</dbReference>
<dbReference type="InterPro" id="IPR023211">
    <property type="entry name" value="DNA_pol_palm_dom_sf"/>
</dbReference>
<evidence type="ECO:0000256" key="15">
    <source>
        <dbReference type="RuleBase" id="RU365029"/>
    </source>
</evidence>
<dbReference type="Proteomes" id="UP000678499">
    <property type="component" value="Unassembled WGS sequence"/>
</dbReference>
<keyword evidence="7 15" id="KW-0479">Metal-binding</keyword>
<dbReference type="Gene3D" id="1.10.132.60">
    <property type="entry name" value="DNA polymerase family B, C-terminal domain"/>
    <property type="match status" value="1"/>
</dbReference>
<dbReference type="InterPro" id="IPR043502">
    <property type="entry name" value="DNA/RNA_pol_sf"/>
</dbReference>
<comment type="function">
    <text evidence="15">DNA polymerase II participates in chromosomal DNA replication.</text>
</comment>
<dbReference type="InterPro" id="IPR054475">
    <property type="entry name" value="Znf-DPOE"/>
</dbReference>
<keyword evidence="12 15" id="KW-0411">Iron-sulfur</keyword>
<keyword evidence="3 15" id="KW-0004">4Fe-4S</keyword>